<comment type="function">
    <text evidence="10">One of several proteins that assist in the late maturation steps of the functional core of the 30S ribosomal subunit. Helps release RbfA from mature subunits. May play a role in the assembly of ribosomal proteins into the subunit. Circularly permuted GTPase that catalyzes slow GTP hydrolysis, GTPase activity is stimulated by the 30S ribosomal subunit.</text>
</comment>
<dbReference type="InterPro" id="IPR004881">
    <property type="entry name" value="Ribosome_biogen_GTPase_RsgA"/>
</dbReference>
<keyword evidence="6 10" id="KW-0378">Hydrolase</keyword>
<evidence type="ECO:0000256" key="3">
    <source>
        <dbReference type="ARBA" id="ARBA00022723"/>
    </source>
</evidence>
<evidence type="ECO:0000256" key="1">
    <source>
        <dbReference type="ARBA" id="ARBA00022490"/>
    </source>
</evidence>
<dbReference type="PANTHER" id="PTHR32120:SF11">
    <property type="entry name" value="SMALL RIBOSOMAL SUBUNIT BIOGENESIS GTPASE RSGA 1, MITOCHONDRIAL-RELATED"/>
    <property type="match status" value="1"/>
</dbReference>
<evidence type="ECO:0000313" key="11">
    <source>
        <dbReference type="EMBL" id="URZ11589.1"/>
    </source>
</evidence>
<protein>
    <recommendedName>
        <fullName evidence="10">Small ribosomal subunit biogenesis GTPase RsgA</fullName>
        <ecNumber evidence="10">3.6.1.-</ecNumber>
    </recommendedName>
</protein>
<comment type="similarity">
    <text evidence="10">Belongs to the TRAFAC class YlqF/YawG GTPase family. RsgA subfamily.</text>
</comment>
<dbReference type="SUPFAM" id="SSF50249">
    <property type="entry name" value="Nucleic acid-binding proteins"/>
    <property type="match status" value="1"/>
</dbReference>
<dbReference type="Gene3D" id="3.40.50.300">
    <property type="entry name" value="P-loop containing nucleotide triphosphate hydrolases"/>
    <property type="match status" value="1"/>
</dbReference>
<evidence type="ECO:0000256" key="10">
    <source>
        <dbReference type="HAMAP-Rule" id="MF_01820"/>
    </source>
</evidence>
<evidence type="ECO:0000256" key="8">
    <source>
        <dbReference type="ARBA" id="ARBA00022884"/>
    </source>
</evidence>
<keyword evidence="2 10" id="KW-0690">Ribosome biogenesis</keyword>
<comment type="subunit">
    <text evidence="10">Monomer. Associates with 30S ribosomal subunit, binds 16S rRNA.</text>
</comment>
<evidence type="ECO:0000256" key="9">
    <source>
        <dbReference type="ARBA" id="ARBA00023134"/>
    </source>
</evidence>
<dbReference type="GO" id="GO:0005525">
    <property type="term" value="F:GTP binding"/>
    <property type="evidence" value="ECO:0007669"/>
    <property type="project" value="UniProtKB-UniRule"/>
</dbReference>
<keyword evidence="3 10" id="KW-0479">Metal-binding</keyword>
<dbReference type="GO" id="GO:0042274">
    <property type="term" value="P:ribosomal small subunit biogenesis"/>
    <property type="evidence" value="ECO:0007669"/>
    <property type="project" value="UniProtKB-UniRule"/>
</dbReference>
<feature type="binding site" evidence="10">
    <location>
        <position position="255"/>
    </location>
    <ligand>
        <name>Zn(2+)</name>
        <dbReference type="ChEBI" id="CHEBI:29105"/>
    </ligand>
</feature>
<dbReference type="EC" id="3.6.1.-" evidence="10"/>
<dbReference type="GO" id="GO:0003924">
    <property type="term" value="F:GTPase activity"/>
    <property type="evidence" value="ECO:0007669"/>
    <property type="project" value="UniProtKB-UniRule"/>
</dbReference>
<dbReference type="Pfam" id="PF03193">
    <property type="entry name" value="RsgA_GTPase"/>
    <property type="match status" value="1"/>
</dbReference>
<dbReference type="Gene3D" id="1.10.40.50">
    <property type="entry name" value="Probable gtpase engc, domain 3"/>
    <property type="match status" value="1"/>
</dbReference>
<dbReference type="STRING" id="84029.CROST_03870"/>
<dbReference type="RefSeq" id="WP_077833773.1">
    <property type="nucleotide sequence ID" value="NZ_CP096983.1"/>
</dbReference>
<feature type="binding site" evidence="10">
    <location>
        <position position="249"/>
    </location>
    <ligand>
        <name>Zn(2+)</name>
        <dbReference type="ChEBI" id="CHEBI:29105"/>
    </ligand>
</feature>
<dbReference type="CDD" id="cd01854">
    <property type="entry name" value="YjeQ_EngC"/>
    <property type="match status" value="1"/>
</dbReference>
<dbReference type="InterPro" id="IPR031944">
    <property type="entry name" value="RsgA_N"/>
</dbReference>
<accession>A0A1S8M9C8</accession>
<sequence length="288" mass="32509">MQGIIIKGIAGFYYVKVEEKVYECKARGKFRLGELSPLVGDKVTIAVKNEKGVIEEIHPRLNKLIRPPVSNVTQAFIVFSVINPEFSSDLLNKFLVLCEYNNIRVKICINKIDLASEELLESIKDMLKNTGYEIKLLNAKNNVGIEELKKSLKDNITVVCGPSGVGKSTMMNSIAGRSVMQTGEISDKLKRGKNTTRHSELVEVEGGFLVDTPGFSSLDLNFIDKNELRELFPEFYDYNGTCKYSTCVHDKEPGCAVKRALEEGVINKERYDFYIDTLNKLSTRRNYK</sequence>
<dbReference type="Proteomes" id="UP000190951">
    <property type="component" value="Chromosome"/>
</dbReference>
<dbReference type="InterPro" id="IPR010914">
    <property type="entry name" value="RsgA_GTPase_dom"/>
</dbReference>
<feature type="binding site" evidence="10">
    <location>
        <begin position="161"/>
        <end position="169"/>
    </location>
    <ligand>
        <name>GTP</name>
        <dbReference type="ChEBI" id="CHEBI:37565"/>
    </ligand>
</feature>
<evidence type="ECO:0000256" key="6">
    <source>
        <dbReference type="ARBA" id="ARBA00022801"/>
    </source>
</evidence>
<organism evidence="11 12">
    <name type="scientific">Clostridium felsineum</name>
    <dbReference type="NCBI Taxonomy" id="36839"/>
    <lineage>
        <taxon>Bacteria</taxon>
        <taxon>Bacillati</taxon>
        <taxon>Bacillota</taxon>
        <taxon>Clostridia</taxon>
        <taxon>Eubacteriales</taxon>
        <taxon>Clostridiaceae</taxon>
        <taxon>Clostridium</taxon>
    </lineage>
</organism>
<dbReference type="SUPFAM" id="SSF52540">
    <property type="entry name" value="P-loop containing nucleoside triphosphate hydrolases"/>
    <property type="match status" value="1"/>
</dbReference>
<dbReference type="KEGG" id="crw:CROST_023060"/>
<evidence type="ECO:0000256" key="7">
    <source>
        <dbReference type="ARBA" id="ARBA00022833"/>
    </source>
</evidence>
<keyword evidence="7 10" id="KW-0862">Zinc</keyword>
<dbReference type="EMBL" id="CP096983">
    <property type="protein sequence ID" value="URZ11589.1"/>
    <property type="molecule type" value="Genomic_DNA"/>
</dbReference>
<dbReference type="CDD" id="cd04466">
    <property type="entry name" value="S1_YloQ_GTPase"/>
    <property type="match status" value="1"/>
</dbReference>
<dbReference type="GO" id="GO:0046872">
    <property type="term" value="F:metal ion binding"/>
    <property type="evidence" value="ECO:0007669"/>
    <property type="project" value="UniProtKB-KW"/>
</dbReference>
<evidence type="ECO:0000313" key="12">
    <source>
        <dbReference type="Proteomes" id="UP000190951"/>
    </source>
</evidence>
<keyword evidence="1 10" id="KW-0963">Cytoplasm</keyword>
<feature type="binding site" evidence="10">
    <location>
        <begin position="110"/>
        <end position="113"/>
    </location>
    <ligand>
        <name>GTP</name>
        <dbReference type="ChEBI" id="CHEBI:37565"/>
    </ligand>
</feature>
<dbReference type="InterPro" id="IPR027417">
    <property type="entry name" value="P-loop_NTPase"/>
</dbReference>
<dbReference type="PROSITE" id="PS50936">
    <property type="entry name" value="ENGC_GTPASE"/>
    <property type="match status" value="1"/>
</dbReference>
<dbReference type="GO" id="GO:0019843">
    <property type="term" value="F:rRNA binding"/>
    <property type="evidence" value="ECO:0007669"/>
    <property type="project" value="UniProtKB-KW"/>
</dbReference>
<feature type="binding site" evidence="10">
    <location>
        <position position="242"/>
    </location>
    <ligand>
        <name>Zn(2+)</name>
        <dbReference type="ChEBI" id="CHEBI:29105"/>
    </ligand>
</feature>
<evidence type="ECO:0000256" key="4">
    <source>
        <dbReference type="ARBA" id="ARBA00022730"/>
    </source>
</evidence>
<keyword evidence="12" id="KW-1185">Reference proteome</keyword>
<comment type="subcellular location">
    <subcellularLocation>
        <location evidence="10">Cytoplasm</location>
    </subcellularLocation>
</comment>
<dbReference type="InterPro" id="IPR012340">
    <property type="entry name" value="NA-bd_OB-fold"/>
</dbReference>
<dbReference type="NCBIfam" id="TIGR00157">
    <property type="entry name" value="ribosome small subunit-dependent GTPase A"/>
    <property type="match status" value="1"/>
</dbReference>
<keyword evidence="9 10" id="KW-0342">GTP-binding</keyword>
<keyword evidence="4 10" id="KW-0699">rRNA-binding</keyword>
<reference evidence="11 12" key="1">
    <citation type="submission" date="2022-04" db="EMBL/GenBank/DDBJ databases">
        <title>Genome sequence of C. roseum typestrain.</title>
        <authorList>
            <person name="Poehlein A."/>
            <person name="Schoch T."/>
            <person name="Duerre P."/>
            <person name="Daniel R."/>
        </authorList>
    </citation>
    <scope>NUCLEOTIDE SEQUENCE [LARGE SCALE GENOMIC DNA]</scope>
    <source>
        <strain evidence="11 12">DSM 7320</strain>
    </source>
</reference>
<dbReference type="Pfam" id="PF16745">
    <property type="entry name" value="RsgA_N"/>
    <property type="match status" value="1"/>
</dbReference>
<name>A0A1S8M9C8_9CLOT</name>
<evidence type="ECO:0000256" key="5">
    <source>
        <dbReference type="ARBA" id="ARBA00022741"/>
    </source>
</evidence>
<comment type="cofactor">
    <cofactor evidence="10">
        <name>Zn(2+)</name>
        <dbReference type="ChEBI" id="CHEBI:29105"/>
    </cofactor>
    <text evidence="10">Binds 1 zinc ion per subunit.</text>
</comment>
<dbReference type="Gene3D" id="2.40.50.140">
    <property type="entry name" value="Nucleic acid-binding proteins"/>
    <property type="match status" value="1"/>
</dbReference>
<gene>
    <name evidence="10 11" type="primary">rsgA</name>
    <name evidence="11" type="ORF">CROST_023060</name>
</gene>
<dbReference type="PROSITE" id="PS51721">
    <property type="entry name" value="G_CP"/>
    <property type="match status" value="1"/>
</dbReference>
<keyword evidence="8 10" id="KW-0694">RNA-binding</keyword>
<proteinExistence type="inferred from homology"/>
<dbReference type="GO" id="GO:0005737">
    <property type="term" value="C:cytoplasm"/>
    <property type="evidence" value="ECO:0007669"/>
    <property type="project" value="UniProtKB-SubCell"/>
</dbReference>
<keyword evidence="5 10" id="KW-0547">Nucleotide-binding</keyword>
<dbReference type="InterPro" id="IPR030378">
    <property type="entry name" value="G_CP_dom"/>
</dbReference>
<dbReference type="AlphaFoldDB" id="A0A1S8M9C8"/>
<feature type="binding site" evidence="10">
    <location>
        <position position="247"/>
    </location>
    <ligand>
        <name>Zn(2+)</name>
        <dbReference type="ChEBI" id="CHEBI:29105"/>
    </ligand>
</feature>
<dbReference type="PANTHER" id="PTHR32120">
    <property type="entry name" value="SMALL RIBOSOMAL SUBUNIT BIOGENESIS GTPASE RSGA"/>
    <property type="match status" value="1"/>
</dbReference>
<dbReference type="HAMAP" id="MF_01820">
    <property type="entry name" value="GTPase_RsgA"/>
    <property type="match status" value="1"/>
</dbReference>
<evidence type="ECO:0000256" key="2">
    <source>
        <dbReference type="ARBA" id="ARBA00022517"/>
    </source>
</evidence>